<dbReference type="EMBL" id="OY731402">
    <property type="protein sequence ID" value="CAJ1956910.1"/>
    <property type="molecule type" value="Genomic_DNA"/>
</dbReference>
<dbReference type="Proteomes" id="UP001189624">
    <property type="component" value="Chromosome 5"/>
</dbReference>
<accession>A0AA86VLM9</accession>
<keyword evidence="2" id="KW-1185">Reference proteome</keyword>
<evidence type="ECO:0000313" key="2">
    <source>
        <dbReference type="Proteomes" id="UP001189624"/>
    </source>
</evidence>
<sequence length="76" mass="8397">MGSFDCGCCLTSHAVQSIYGISTDIEDFENASSEKMVIATSIVVLASWKWKTNRSKRTVLGGDFPCEDMIELEETL</sequence>
<gene>
    <name evidence="1" type="ORF">AYBTSS11_LOCUS16915</name>
</gene>
<protein>
    <submittedName>
        <fullName evidence="1">Uncharacterized protein</fullName>
    </submittedName>
</protein>
<proteinExistence type="predicted"/>
<name>A0AA86VLM9_9FABA</name>
<organism evidence="1 2">
    <name type="scientific">Sphenostylis stenocarpa</name>
    <dbReference type="NCBI Taxonomy" id="92480"/>
    <lineage>
        <taxon>Eukaryota</taxon>
        <taxon>Viridiplantae</taxon>
        <taxon>Streptophyta</taxon>
        <taxon>Embryophyta</taxon>
        <taxon>Tracheophyta</taxon>
        <taxon>Spermatophyta</taxon>
        <taxon>Magnoliopsida</taxon>
        <taxon>eudicotyledons</taxon>
        <taxon>Gunneridae</taxon>
        <taxon>Pentapetalae</taxon>
        <taxon>rosids</taxon>
        <taxon>fabids</taxon>
        <taxon>Fabales</taxon>
        <taxon>Fabaceae</taxon>
        <taxon>Papilionoideae</taxon>
        <taxon>50 kb inversion clade</taxon>
        <taxon>NPAAA clade</taxon>
        <taxon>indigoferoid/millettioid clade</taxon>
        <taxon>Phaseoleae</taxon>
        <taxon>Sphenostylis</taxon>
    </lineage>
</organism>
<dbReference type="AlphaFoldDB" id="A0AA86VLM9"/>
<reference evidence="1" key="1">
    <citation type="submission" date="2023-10" db="EMBL/GenBank/DDBJ databases">
        <authorList>
            <person name="Domelevo Entfellner J.-B."/>
        </authorList>
    </citation>
    <scope>NUCLEOTIDE SEQUENCE</scope>
</reference>
<evidence type="ECO:0000313" key="1">
    <source>
        <dbReference type="EMBL" id="CAJ1956910.1"/>
    </source>
</evidence>
<dbReference type="Gramene" id="rna-AYBTSS11_LOCUS16915">
    <property type="protein sequence ID" value="CAJ1956910.1"/>
    <property type="gene ID" value="gene-AYBTSS11_LOCUS16915"/>
</dbReference>